<dbReference type="EMBL" id="CP003264">
    <property type="protein sequence ID" value="AFN36466.1"/>
    <property type="molecule type" value="Genomic_DNA"/>
</dbReference>
<dbReference type="Proteomes" id="UP000003121">
    <property type="component" value="Chromosome"/>
</dbReference>
<sequence>MNNMNEQEVIDTFTKLVEGKLSTEQWKIWVSENAGCIEDICGRTSYLKLKPSKSFCDARNIYYGQIAVSNWLKSKNVEFSWSDRYKLNYEKESDSFRNKLSAKRNKFIQNITNNFSYLNQTYPKLFNQISGSFDEDSRIEVGKSLRDILSKEKELSTNFPEDLKEFFKNISLLEFESVNIDFDNLDTFTYENREYIVLGEFGLYADGDKILYDSDNNRVSIFAHEFNPPQVKKQAKNMKEFVEKVLVKFLKEYGE</sequence>
<protein>
    <recommendedName>
        <fullName evidence="3">SMI1/KNR4 family protein</fullName>
    </recommendedName>
</protein>
<proteinExistence type="predicted"/>
<evidence type="ECO:0000313" key="1">
    <source>
        <dbReference type="EMBL" id="AFN36466.1"/>
    </source>
</evidence>
<accession>A0ABN4AWI5</accession>
<reference evidence="1 2" key="1">
    <citation type="journal article" date="2012" name="Vet. Microbiol.">
        <title>Comparative genomic analyses of the Taylorellae.</title>
        <authorList>
            <person name="Hauser H."/>
            <person name="Richter D.C."/>
            <person name="van Tonder A."/>
            <person name="Clark L."/>
            <person name="Preston A."/>
        </authorList>
    </citation>
    <scope>NUCLEOTIDE SEQUENCE [LARGE SCALE GENOMIC DNA]</scope>
    <source>
        <strain evidence="1 2">ATCC 35865</strain>
    </source>
</reference>
<gene>
    <name evidence="1" type="ORF">KUI_1418</name>
</gene>
<keyword evidence="2" id="KW-1185">Reference proteome</keyword>
<name>A0ABN4AWI5_9BURK</name>
<dbReference type="InterPro" id="IPR037883">
    <property type="entry name" value="Knr4/Smi1-like_sf"/>
</dbReference>
<organism evidence="1 2">
    <name type="scientific">Taylorella equigenitalis ATCC 35865</name>
    <dbReference type="NCBI Taxonomy" id="743973"/>
    <lineage>
        <taxon>Bacteria</taxon>
        <taxon>Pseudomonadati</taxon>
        <taxon>Pseudomonadota</taxon>
        <taxon>Betaproteobacteria</taxon>
        <taxon>Burkholderiales</taxon>
        <taxon>Alcaligenaceae</taxon>
        <taxon>Taylorella</taxon>
    </lineage>
</organism>
<evidence type="ECO:0000313" key="2">
    <source>
        <dbReference type="Proteomes" id="UP000003121"/>
    </source>
</evidence>
<evidence type="ECO:0008006" key="3">
    <source>
        <dbReference type="Google" id="ProtNLM"/>
    </source>
</evidence>
<dbReference type="SUPFAM" id="SSF160631">
    <property type="entry name" value="SMI1/KNR4-like"/>
    <property type="match status" value="1"/>
</dbReference>